<dbReference type="GO" id="GO:0070096">
    <property type="term" value="P:mitochondrial outer membrane translocase complex assembly"/>
    <property type="evidence" value="ECO:0007669"/>
    <property type="project" value="UniProtKB-UniRule"/>
</dbReference>
<dbReference type="GO" id="GO:1990456">
    <property type="term" value="P:mitochondrion-endoplasmic reticulum membrane tethering"/>
    <property type="evidence" value="ECO:0007669"/>
    <property type="project" value="UniProtKB-UniRule"/>
</dbReference>
<comment type="subcellular location">
    <subcellularLocation>
        <location evidence="6">Mitochondrion outer membrane</location>
        <topology evidence="6">Multi-pass membrane protein</topology>
    </subcellularLocation>
    <text evidence="6">The ERMES/MDM complex localizes to a few discrete foci (around 10 per single cell), that represent mitochondria-endoplasmic reticulum junctions. These foci are often found next to mtDNA nucleoids.</text>
</comment>
<protein>
    <recommendedName>
        <fullName evidence="6">Mitochondrial distribution and morphology protein 10</fullName>
    </recommendedName>
    <alternativeName>
        <fullName evidence="6">Mitochondrial inheritance component MDM10</fullName>
    </alternativeName>
</protein>
<dbReference type="Pfam" id="PF12519">
    <property type="entry name" value="MDM10"/>
    <property type="match status" value="1"/>
</dbReference>
<dbReference type="OrthoDB" id="2103793at2759"/>
<dbReference type="InterPro" id="IPR027539">
    <property type="entry name" value="Mdm10"/>
</dbReference>
<dbReference type="GO" id="GO:0045040">
    <property type="term" value="P:protein insertion into mitochondrial outer membrane"/>
    <property type="evidence" value="ECO:0007669"/>
    <property type="project" value="UniProtKB-UniRule"/>
</dbReference>
<reference evidence="7 8" key="1">
    <citation type="submission" date="2020-07" db="EMBL/GenBank/DDBJ databases">
        <title>The yeast mating-type switching endonuclease HO is a domesticated member of an unorthodox homing genetic element family.</title>
        <authorList>
            <person name="Coughlan A.Y."/>
            <person name="Lombardi L."/>
            <person name="Braun-Galleani S."/>
            <person name="Martos A.R."/>
            <person name="Galeote V."/>
            <person name="Bigey F."/>
            <person name="Dequin S."/>
            <person name="Byrne K.P."/>
            <person name="Wolfe K.H."/>
        </authorList>
    </citation>
    <scope>NUCLEOTIDE SEQUENCE [LARGE SCALE GENOMIC DNA]</scope>
    <source>
        <strain evidence="7 8">NRRL Y-6702</strain>
    </source>
</reference>
<evidence type="ECO:0000256" key="6">
    <source>
        <dbReference type="HAMAP-Rule" id="MF_03102"/>
    </source>
</evidence>
<dbReference type="GO" id="GO:0001401">
    <property type="term" value="C:SAM complex"/>
    <property type="evidence" value="ECO:0007669"/>
    <property type="project" value="TreeGrafter"/>
</dbReference>
<dbReference type="GO" id="GO:0032865">
    <property type="term" value="C:ERMES complex"/>
    <property type="evidence" value="ECO:0007669"/>
    <property type="project" value="UniProtKB-UniRule"/>
</dbReference>
<proteinExistence type="inferred from homology"/>
<organism evidence="7 8">
    <name type="scientific">Zygotorulaspora mrakii</name>
    <name type="common">Zygosaccharomyces mrakii</name>
    <dbReference type="NCBI Taxonomy" id="42260"/>
    <lineage>
        <taxon>Eukaryota</taxon>
        <taxon>Fungi</taxon>
        <taxon>Dikarya</taxon>
        <taxon>Ascomycota</taxon>
        <taxon>Saccharomycotina</taxon>
        <taxon>Saccharomycetes</taxon>
        <taxon>Saccharomycetales</taxon>
        <taxon>Saccharomycetaceae</taxon>
        <taxon>Zygotorulaspora</taxon>
    </lineage>
</organism>
<dbReference type="AlphaFoldDB" id="A0A7H9B3Z6"/>
<dbReference type="PANTHER" id="PTHR28035:SF1">
    <property type="entry name" value="MITOCHONDRIAL DISTRIBUTION AND MORPHOLOGY PROTEIN 10"/>
    <property type="match status" value="1"/>
</dbReference>
<sequence>MLDYMHHILRSFEQSTNWNCDNSYANITATSQALLNFNIPTAFEFQVSGATTPYTFNTLRVSTQKILNGSLTYLYTDAENLDKIVQSSTSIYLQDAAQTYKYLQPFYNHKFDDIKPTTPKSLYYGKIYFPNSNLEAMIVKRLNRYTQLTLKCLSSFKDYNILTCYWQRDTGRNSQEAIFSTNDFLCGYRCLHNFLGVPSKTNMSLYNNSSLSIGGELWLGLITLSPGCSTTLRYCTHSPNTGRPLTLTFTWNPLFGHLSSTYSAKSSSNTTFGVKYDFNLYSIESNLSFGCEFWKRSRNETNNSPSNLPANSESESVSKGESLMYHHLTAPNASHFNNLATIKTNDKQREQILSDLAATFSTSLRKMDEEKYTIQQFTKLINNSDFTSVWKFSFSLKDKNLKALWEGKFKGFLLSAGTELRKTDMASSIQDPLSQNQKLSIYPVKFGLQLQYAT</sequence>
<evidence type="ECO:0000256" key="3">
    <source>
        <dbReference type="ARBA" id="ARBA00022787"/>
    </source>
</evidence>
<evidence type="ECO:0000313" key="7">
    <source>
        <dbReference type="EMBL" id="QLG73223.1"/>
    </source>
</evidence>
<evidence type="ECO:0000256" key="1">
    <source>
        <dbReference type="ARBA" id="ARBA00022452"/>
    </source>
</evidence>
<dbReference type="GO" id="GO:0015914">
    <property type="term" value="P:phospholipid transport"/>
    <property type="evidence" value="ECO:0007669"/>
    <property type="project" value="TreeGrafter"/>
</dbReference>
<evidence type="ECO:0000256" key="5">
    <source>
        <dbReference type="ARBA" id="ARBA00023136"/>
    </source>
</evidence>
<dbReference type="Proteomes" id="UP000509704">
    <property type="component" value="Chromosome 5"/>
</dbReference>
<comment type="domain">
    <text evidence="6">Lacks alpha-helical transmembrane segments, suggesting that it resides in the membrane via beta-sheet conformations similar to those predicted for other outer membrane proteins and porin.</text>
</comment>
<keyword evidence="4 6" id="KW-0496">Mitochondrion</keyword>
<keyword evidence="8" id="KW-1185">Reference proteome</keyword>
<keyword evidence="3 6" id="KW-1000">Mitochondrion outer membrane</keyword>
<keyword evidence="2 6" id="KW-0812">Transmembrane</keyword>
<name>A0A7H9B3Z6_ZYGMR</name>
<comment type="subunit">
    <text evidence="6">Component of the ER-mitochondria encounter structure (ERMES) or MDM complex, composed of MMM1, MDM10, MDM12 and MDM34. Associates with the mitochondrial outer membrane sorting assembly machinery SAM(core) complex.</text>
</comment>
<evidence type="ECO:0000256" key="4">
    <source>
        <dbReference type="ARBA" id="ARBA00023128"/>
    </source>
</evidence>
<dbReference type="EMBL" id="CP058608">
    <property type="protein sequence ID" value="QLG73223.1"/>
    <property type="molecule type" value="Genomic_DNA"/>
</dbReference>
<dbReference type="GO" id="GO:0051654">
    <property type="term" value="P:establishment of mitochondrion localization"/>
    <property type="evidence" value="ECO:0007669"/>
    <property type="project" value="TreeGrafter"/>
</dbReference>
<evidence type="ECO:0000256" key="2">
    <source>
        <dbReference type="ARBA" id="ARBA00022692"/>
    </source>
</evidence>
<keyword evidence="5 6" id="KW-0472">Membrane</keyword>
<comment type="function">
    <text evidence="6">Component of the ERMES/MDM complex, which serves as a molecular tether to connect the endoplasmic reticulum and mitochondria. Components of this complex are involved in the control of mitochondrial shape and protein biogenesis and may function in phospholipid exchange. MDM10 is involved in the late assembly steps of the general translocase of the mitochondrial outer membrane (TOM complex). Functions in the TOM40-specific route of the assembly of outer membrane beta-barrel proteins, including the association of TOM40 with the receptor TOM22 and small TOM proteins. Can associate with the SAM(core) complex as well as the MDM12-MMM1 complex, both involved in late steps of the major beta-barrel assembly pathway, that is responsible for biogenesis of all outer membrane beta-barrel proteins. May act as a switch that shuttles between both complexes and channels precursor proteins into the TOM40-specific pathway. Plays a role in mitochondrial morphology and in the inheritance of mitochondria.</text>
</comment>
<comment type="similarity">
    <text evidence="6">Belongs to the MDM10 family.</text>
</comment>
<dbReference type="PANTHER" id="PTHR28035">
    <property type="entry name" value="MITOCHONDRIAL DISTRIBUTION AND MORPHOLOGY PROTEIN 10"/>
    <property type="match status" value="1"/>
</dbReference>
<accession>A0A7H9B3Z6</accession>
<evidence type="ECO:0000313" key="8">
    <source>
        <dbReference type="Proteomes" id="UP000509704"/>
    </source>
</evidence>
<gene>
    <name evidence="6" type="primary">MDM10</name>
    <name evidence="7" type="ORF">HG535_0E03070</name>
</gene>
<keyword evidence="1 6" id="KW-1134">Transmembrane beta strand</keyword>
<dbReference type="HAMAP" id="MF_03102">
    <property type="entry name" value="Mdm10"/>
    <property type="match status" value="1"/>
</dbReference>